<name>A0A139QC68_STRMT</name>
<dbReference type="RefSeq" id="WP_061424279.1">
    <property type="nucleotide sequence ID" value="NZ_KQ970261.1"/>
</dbReference>
<dbReference type="Gene3D" id="3.40.50.300">
    <property type="entry name" value="P-loop containing nucleotide triphosphate hydrolases"/>
    <property type="match status" value="1"/>
</dbReference>
<feature type="transmembrane region" description="Helical" evidence="1">
    <location>
        <begin position="84"/>
        <end position="102"/>
    </location>
</feature>
<dbReference type="Pfam" id="PF07693">
    <property type="entry name" value="KAP_NTPase"/>
    <property type="match status" value="1"/>
</dbReference>
<sequence>MDDRFITLKHIDTSVAAKNVAKLLEENKTYFLNGNWGSGKTEFLVEVGKNTNKKLVTIDFWRLSDNRSTIEIIFSKLHPWKYKFLRFFIVLCVALSILMTNVVDLGLSSFFEFFGVKLIVGSIILLVAIYQFFKIKSDGFYSYLLTFKYFSITRNVLVIDDFDRMSNNQQEESYKVFSLLNGKLPIIFVGDIEKMHLNDNNFLSKIIDRRIELPFVLHPSNIWQDYFELLSKKLNMSLSDDFWRRFSFENRNLRDRNHFNDYVNQEFFSRGKLGHVQEEQQLWIIYAYLFYPELYQQLLKNEEIKVKDDEKTSFIWMFKFGRSIQEILCDIQQSDFNQYPPSYKKNRLAYFLYEESLNRTKEEFDTLLEINGDELSRELREANYNTDFYQYLSSEYKSLSDSLKERLLRLTIQESMKSFNSPAMNYIVEEKLSEEIPSYERNSPLSKETIVRIVDFWESILKNEGLDKSEIIYFMEKHRVLSFYDLGLHYTKLEIHNENFAKLNRKDFFLLTYLSAVNKFGKFKTWDSSIWHAIDCFGDKEFLSFWKFQSILSSDDNYFDFDIVSSNKTYILWIARYEFEPPHKLENYMEDVIEKIRPKLEQLKSKGFTFVEKIDGEHRRRD</sequence>
<feature type="transmembrane region" description="Helical" evidence="1">
    <location>
        <begin position="114"/>
        <end position="133"/>
    </location>
</feature>
<proteinExistence type="predicted"/>
<dbReference type="Proteomes" id="UP000070136">
    <property type="component" value="Unassembled WGS sequence"/>
</dbReference>
<protein>
    <recommendedName>
        <fullName evidence="2">KAP NTPase domain-containing protein</fullName>
    </recommendedName>
</protein>
<keyword evidence="1" id="KW-0812">Transmembrane</keyword>
<evidence type="ECO:0000313" key="3">
    <source>
        <dbReference type="EMBL" id="KXU00164.1"/>
    </source>
</evidence>
<accession>A0A139QC68</accession>
<dbReference type="InterPro" id="IPR011646">
    <property type="entry name" value="KAP_P-loop"/>
</dbReference>
<keyword evidence="1" id="KW-1133">Transmembrane helix</keyword>
<feature type="domain" description="KAP NTPase" evidence="2">
    <location>
        <begin position="16"/>
        <end position="180"/>
    </location>
</feature>
<evidence type="ECO:0000259" key="2">
    <source>
        <dbReference type="Pfam" id="PF07693"/>
    </source>
</evidence>
<dbReference type="SUPFAM" id="SSF52540">
    <property type="entry name" value="P-loop containing nucleoside triphosphate hydrolases"/>
    <property type="match status" value="1"/>
</dbReference>
<dbReference type="PATRIC" id="fig|28037.234.peg.377"/>
<dbReference type="AlphaFoldDB" id="A0A139QC68"/>
<organism evidence="3 4">
    <name type="scientific">Streptococcus mitis</name>
    <dbReference type="NCBI Taxonomy" id="28037"/>
    <lineage>
        <taxon>Bacteria</taxon>
        <taxon>Bacillati</taxon>
        <taxon>Bacillota</taxon>
        <taxon>Bacilli</taxon>
        <taxon>Lactobacillales</taxon>
        <taxon>Streptococcaceae</taxon>
        <taxon>Streptococcus</taxon>
        <taxon>Streptococcus mitis group</taxon>
    </lineage>
</organism>
<dbReference type="InterPro" id="IPR027417">
    <property type="entry name" value="P-loop_NTPase"/>
</dbReference>
<evidence type="ECO:0000256" key="1">
    <source>
        <dbReference type="SAM" id="Phobius"/>
    </source>
</evidence>
<dbReference type="OrthoDB" id="2308880at2"/>
<keyword evidence="1" id="KW-0472">Membrane</keyword>
<reference evidence="3 4" key="1">
    <citation type="submission" date="2016-01" db="EMBL/GenBank/DDBJ databases">
        <title>Highly variable Streptococcus oralis are common among viridans streptococci isolated from primates.</title>
        <authorList>
            <person name="Denapaite D."/>
            <person name="Rieger M."/>
            <person name="Koendgen S."/>
            <person name="Brueckner R."/>
            <person name="Ochigava I."/>
            <person name="Kappeler P."/>
            <person name="Maetz-Rensing K."/>
            <person name="Leendertz F."/>
            <person name="Hakenbeck R."/>
        </authorList>
    </citation>
    <scope>NUCLEOTIDE SEQUENCE [LARGE SCALE GENOMIC DNA]</scope>
    <source>
        <strain evidence="3 4">DD28</strain>
    </source>
</reference>
<dbReference type="EMBL" id="LQOA01000008">
    <property type="protein sequence ID" value="KXU00164.1"/>
    <property type="molecule type" value="Genomic_DNA"/>
</dbReference>
<comment type="caution">
    <text evidence="3">The sequence shown here is derived from an EMBL/GenBank/DDBJ whole genome shotgun (WGS) entry which is preliminary data.</text>
</comment>
<evidence type="ECO:0000313" key="4">
    <source>
        <dbReference type="Proteomes" id="UP000070136"/>
    </source>
</evidence>
<gene>
    <name evidence="3" type="ORF">SMIDD28_00362</name>
</gene>